<evidence type="ECO:0000256" key="2">
    <source>
        <dbReference type="ARBA" id="ARBA00023125"/>
    </source>
</evidence>
<dbReference type="InterPro" id="IPR036388">
    <property type="entry name" value="WH-like_DNA-bd_sf"/>
</dbReference>
<evidence type="ECO:0000313" key="6">
    <source>
        <dbReference type="Proteomes" id="UP001597079"/>
    </source>
</evidence>
<dbReference type="SUPFAM" id="SSF48008">
    <property type="entry name" value="GntR ligand-binding domain-like"/>
    <property type="match status" value="1"/>
</dbReference>
<accession>A0ABW4JEH2</accession>
<dbReference type="InterPro" id="IPR000524">
    <property type="entry name" value="Tscrpt_reg_HTH_GntR"/>
</dbReference>
<dbReference type="PANTHER" id="PTHR43537:SF47">
    <property type="entry name" value="REGULATORY PROTEIN GNTR HTH"/>
    <property type="match status" value="1"/>
</dbReference>
<dbReference type="SMART" id="SM00345">
    <property type="entry name" value="HTH_GNTR"/>
    <property type="match status" value="1"/>
</dbReference>
<keyword evidence="6" id="KW-1185">Reference proteome</keyword>
<organism evidence="5 6">
    <name type="scientific">Alicyclobacillus fodiniaquatilis</name>
    <dbReference type="NCBI Taxonomy" id="1661150"/>
    <lineage>
        <taxon>Bacteria</taxon>
        <taxon>Bacillati</taxon>
        <taxon>Bacillota</taxon>
        <taxon>Bacilli</taxon>
        <taxon>Bacillales</taxon>
        <taxon>Alicyclobacillaceae</taxon>
        <taxon>Alicyclobacillus</taxon>
    </lineage>
</organism>
<dbReference type="InterPro" id="IPR011711">
    <property type="entry name" value="GntR_C"/>
</dbReference>
<dbReference type="Gene3D" id="1.10.10.10">
    <property type="entry name" value="Winged helix-like DNA-binding domain superfamily/Winged helix DNA-binding domain"/>
    <property type="match status" value="1"/>
</dbReference>
<dbReference type="Gene3D" id="1.20.120.530">
    <property type="entry name" value="GntR ligand-binding domain-like"/>
    <property type="match status" value="1"/>
</dbReference>
<dbReference type="PRINTS" id="PR00035">
    <property type="entry name" value="HTHGNTR"/>
</dbReference>
<evidence type="ECO:0000259" key="4">
    <source>
        <dbReference type="PROSITE" id="PS50949"/>
    </source>
</evidence>
<keyword evidence="1" id="KW-0805">Transcription regulation</keyword>
<dbReference type="SUPFAM" id="SSF46785">
    <property type="entry name" value="Winged helix' DNA-binding domain"/>
    <property type="match status" value="1"/>
</dbReference>
<reference evidence="6" key="1">
    <citation type="journal article" date="2019" name="Int. J. Syst. Evol. Microbiol.">
        <title>The Global Catalogue of Microorganisms (GCM) 10K type strain sequencing project: providing services to taxonomists for standard genome sequencing and annotation.</title>
        <authorList>
            <consortium name="The Broad Institute Genomics Platform"/>
            <consortium name="The Broad Institute Genome Sequencing Center for Infectious Disease"/>
            <person name="Wu L."/>
            <person name="Ma J."/>
        </authorList>
    </citation>
    <scope>NUCLEOTIDE SEQUENCE [LARGE SCALE GENOMIC DNA]</scope>
    <source>
        <strain evidence="6">CGMCC 1.12286</strain>
    </source>
</reference>
<protein>
    <submittedName>
        <fullName evidence="5">FadR/GntR family transcriptional regulator</fullName>
    </submittedName>
</protein>
<dbReference type="InterPro" id="IPR036390">
    <property type="entry name" value="WH_DNA-bd_sf"/>
</dbReference>
<keyword evidence="2" id="KW-0238">DNA-binding</keyword>
<evidence type="ECO:0000256" key="3">
    <source>
        <dbReference type="ARBA" id="ARBA00023163"/>
    </source>
</evidence>
<dbReference type="InterPro" id="IPR008920">
    <property type="entry name" value="TF_FadR/GntR_C"/>
</dbReference>
<gene>
    <name evidence="5" type="ORF">ACFSB2_03295</name>
</gene>
<dbReference type="Proteomes" id="UP001597079">
    <property type="component" value="Unassembled WGS sequence"/>
</dbReference>
<name>A0ABW4JEH2_9BACL</name>
<dbReference type="EMBL" id="JBHUCX010000013">
    <property type="protein sequence ID" value="MFD1673733.1"/>
    <property type="molecule type" value="Genomic_DNA"/>
</dbReference>
<dbReference type="PANTHER" id="PTHR43537">
    <property type="entry name" value="TRANSCRIPTIONAL REGULATOR, GNTR FAMILY"/>
    <property type="match status" value="1"/>
</dbReference>
<sequence length="239" mass="26766">MKLQKTTRSSLAKQIIEQLELLIVSGEWRVGERIPPEPELVEQLGVSRNTIREAVQALIHAGILEAKQGDGTYVRSSSPFEAAMLRRLGASSTAEIMEVRSCLEREIASLAAQRRTDADLAIIQKRFEARNQRYDNTELWVQADIDFHLAIAQAAHNSILIDLYKHLSEHIYLTIRPAIDVIEFVEQHTCNHRALVEAIAAQDAKAAEDAVNNLIQTTQNALAHQEKGSAQSEKTNNHF</sequence>
<comment type="caution">
    <text evidence="5">The sequence shown here is derived from an EMBL/GenBank/DDBJ whole genome shotgun (WGS) entry which is preliminary data.</text>
</comment>
<dbReference type="SMART" id="SM00895">
    <property type="entry name" value="FCD"/>
    <property type="match status" value="1"/>
</dbReference>
<feature type="domain" description="HTH gntR-type" evidence="4">
    <location>
        <begin position="9"/>
        <end position="77"/>
    </location>
</feature>
<keyword evidence="3" id="KW-0804">Transcription</keyword>
<dbReference type="Pfam" id="PF00392">
    <property type="entry name" value="GntR"/>
    <property type="match status" value="1"/>
</dbReference>
<evidence type="ECO:0000256" key="1">
    <source>
        <dbReference type="ARBA" id="ARBA00023015"/>
    </source>
</evidence>
<proteinExistence type="predicted"/>
<dbReference type="RefSeq" id="WP_377941230.1">
    <property type="nucleotide sequence ID" value="NZ_JBHUCX010000013.1"/>
</dbReference>
<evidence type="ECO:0000313" key="5">
    <source>
        <dbReference type="EMBL" id="MFD1673733.1"/>
    </source>
</evidence>
<dbReference type="CDD" id="cd07377">
    <property type="entry name" value="WHTH_GntR"/>
    <property type="match status" value="1"/>
</dbReference>
<dbReference type="PROSITE" id="PS50949">
    <property type="entry name" value="HTH_GNTR"/>
    <property type="match status" value="1"/>
</dbReference>
<dbReference type="Pfam" id="PF07729">
    <property type="entry name" value="FCD"/>
    <property type="match status" value="1"/>
</dbReference>